<dbReference type="Gene3D" id="3.10.10.10">
    <property type="entry name" value="HIV Type 1 Reverse Transcriptase, subunit A, domain 1"/>
    <property type="match status" value="1"/>
</dbReference>
<feature type="compositionally biased region" description="Basic and acidic residues" evidence="1">
    <location>
        <begin position="484"/>
        <end position="497"/>
    </location>
</feature>
<dbReference type="InterPro" id="IPR043502">
    <property type="entry name" value="DNA/RNA_pol_sf"/>
</dbReference>
<evidence type="ECO:0000313" key="3">
    <source>
        <dbReference type="EMBL" id="GEU81042.1"/>
    </source>
</evidence>
<dbReference type="PANTHER" id="PTHR48475:SF2">
    <property type="entry name" value="RIBONUCLEASE H"/>
    <property type="match status" value="1"/>
</dbReference>
<keyword evidence="3" id="KW-0548">Nucleotidyltransferase</keyword>
<dbReference type="EMBL" id="BKCJ010008197">
    <property type="protein sequence ID" value="GEU81042.1"/>
    <property type="molecule type" value="Genomic_DNA"/>
</dbReference>
<feature type="region of interest" description="Disordered" evidence="1">
    <location>
        <begin position="572"/>
        <end position="591"/>
    </location>
</feature>
<comment type="caution">
    <text evidence="3">The sequence shown here is derived from an EMBL/GenBank/DDBJ whole genome shotgun (WGS) entry which is preliminary data.</text>
</comment>
<name>A0A6L2N7F4_TANCI</name>
<dbReference type="PANTHER" id="PTHR48475">
    <property type="entry name" value="RIBONUCLEASE H"/>
    <property type="match status" value="1"/>
</dbReference>
<protein>
    <submittedName>
        <fullName evidence="3">Reverse transcriptase domain-containing protein</fullName>
    </submittedName>
</protein>
<dbReference type="InterPro" id="IPR043128">
    <property type="entry name" value="Rev_trsase/Diguanyl_cyclase"/>
</dbReference>
<keyword evidence="3" id="KW-0695">RNA-directed DNA polymerase</keyword>
<feature type="region of interest" description="Disordered" evidence="1">
    <location>
        <begin position="472"/>
        <end position="507"/>
    </location>
</feature>
<feature type="region of interest" description="Disordered" evidence="1">
    <location>
        <begin position="1"/>
        <end position="42"/>
    </location>
</feature>
<evidence type="ECO:0000256" key="1">
    <source>
        <dbReference type="SAM" id="MobiDB-lite"/>
    </source>
</evidence>
<feature type="domain" description="Retrotransposon gag" evidence="2">
    <location>
        <begin position="64"/>
        <end position="122"/>
    </location>
</feature>
<organism evidence="3">
    <name type="scientific">Tanacetum cinerariifolium</name>
    <name type="common">Dalmatian daisy</name>
    <name type="synonym">Chrysanthemum cinerariifolium</name>
    <dbReference type="NCBI Taxonomy" id="118510"/>
    <lineage>
        <taxon>Eukaryota</taxon>
        <taxon>Viridiplantae</taxon>
        <taxon>Streptophyta</taxon>
        <taxon>Embryophyta</taxon>
        <taxon>Tracheophyta</taxon>
        <taxon>Spermatophyta</taxon>
        <taxon>Magnoliopsida</taxon>
        <taxon>eudicotyledons</taxon>
        <taxon>Gunneridae</taxon>
        <taxon>Pentapetalae</taxon>
        <taxon>asterids</taxon>
        <taxon>campanulids</taxon>
        <taxon>Asterales</taxon>
        <taxon>Asteraceae</taxon>
        <taxon>Asteroideae</taxon>
        <taxon>Anthemideae</taxon>
        <taxon>Anthemidinae</taxon>
        <taxon>Tanacetum</taxon>
    </lineage>
</organism>
<dbReference type="InterPro" id="IPR005162">
    <property type="entry name" value="Retrotrans_gag_dom"/>
</dbReference>
<reference evidence="3" key="1">
    <citation type="journal article" date="2019" name="Sci. Rep.">
        <title>Draft genome of Tanacetum cinerariifolium, the natural source of mosquito coil.</title>
        <authorList>
            <person name="Yamashiro T."/>
            <person name="Shiraishi A."/>
            <person name="Satake H."/>
            <person name="Nakayama K."/>
        </authorList>
    </citation>
    <scope>NUCLEOTIDE SEQUENCE</scope>
</reference>
<gene>
    <name evidence="3" type="ORF">Tci_053020</name>
</gene>
<sequence length="792" mass="90090">MDKVHHDKRKEVHARFDFGEGSRERRTREGSRHSSARTLTARPERLKVQDRLRYNDRHMLDRLGAVRVWFDELPPKSIDSYKDLKAAFLAYFMQQKKYVKDLVEIHNIQQKDGETIEDFMEREITFLPLATSSGAEGPLVIEAETGRHMIHRMYMDGGSLMEILYEHCFNRLRPEALGNNRRGRSFCKSMDEFHDSHRMLKLPVDGGIITIRSTILIPTEYATVITSSAVPKELAKSDEEKTTFHTGQGVYCYTKMPFGLKNASATYQRLLDKAFDSQIGQNIEVYVNELVVKSYTEAEMLRDIMEGMFLGYMVTSEGIKPCPDKIEAVLQLPSPRIIKEVQILNEKLASLNIFLSRTRFQATKAALVGITPVGSTQTKGGVDWPRTKNPMEKLVMSLVFTAKRLRRYFQAHLIAVITDQPIKQIMSRPNMAGRLQIWTVMLGEHNIMYRPRTSVKGHVLADFLAEVSDESPPVASVVETQQDPDIRRQRGKHDQIFRKGQKPGLGRNTQRKIYTRKGGDNLGRGRWTDVEHTRGTMVIPSSLLSGGQSHTTRILLANDALGCERHDTYMQQLSNTSSRNKKPPAASNPDHDSVAILQVKNQHGWSFPERTSQVKKFVWDNIVCRFGLPGEIKEQTRAWGRNQGPPRRGKQELAVIPVEIGMPAYRTAAVDVVYNDEELRLNLNLLKQRCERAAIREAIAKLKMTNYYNGRVRDVAFKPGDFVYRNNDTSHAVDGGKLGPKWEGSYEVTEALGDGACKLRSMDETVLPRTWNNADLKSVASESRLMHGFEVQ</sequence>
<dbReference type="GO" id="GO:0003964">
    <property type="term" value="F:RNA-directed DNA polymerase activity"/>
    <property type="evidence" value="ECO:0007669"/>
    <property type="project" value="UniProtKB-KW"/>
</dbReference>
<evidence type="ECO:0000259" key="2">
    <source>
        <dbReference type="Pfam" id="PF03732"/>
    </source>
</evidence>
<dbReference type="SUPFAM" id="SSF56672">
    <property type="entry name" value="DNA/RNA polymerases"/>
    <property type="match status" value="1"/>
</dbReference>
<keyword evidence="3" id="KW-0808">Transferase</keyword>
<accession>A0A6L2N7F4</accession>
<dbReference type="Gene3D" id="3.30.70.270">
    <property type="match status" value="1"/>
</dbReference>
<feature type="compositionally biased region" description="Basic and acidic residues" evidence="1">
    <location>
        <begin position="1"/>
        <end position="32"/>
    </location>
</feature>
<proteinExistence type="predicted"/>
<dbReference type="Pfam" id="PF03732">
    <property type="entry name" value="Retrotrans_gag"/>
    <property type="match status" value="1"/>
</dbReference>
<dbReference type="AlphaFoldDB" id="A0A6L2N7F4"/>